<dbReference type="InterPro" id="IPR005537">
    <property type="entry name" value="RAMP_III_fam"/>
</dbReference>
<reference evidence="9 10" key="1">
    <citation type="submission" date="2016-12" db="EMBL/GenBank/DDBJ databases">
        <title>Genome sequencing of Methylocaldum marinum.</title>
        <authorList>
            <person name="Takeuchi M."/>
            <person name="Kamagata Y."/>
            <person name="Hiraoka S."/>
            <person name="Oshima K."/>
            <person name="Hattori M."/>
            <person name="Iwasaki W."/>
        </authorList>
    </citation>
    <scope>NUCLEOTIDE SEQUENCE [LARGE SCALE GENOMIC DNA]</scope>
    <source>
        <strain evidence="9 10">S8</strain>
    </source>
</reference>
<name>A0A250L129_9GAMM</name>
<proteinExistence type="inferred from homology"/>
<evidence type="ECO:0000256" key="7">
    <source>
        <dbReference type="SAM" id="MobiDB-lite"/>
    </source>
</evidence>
<evidence type="ECO:0000256" key="5">
    <source>
        <dbReference type="ARBA" id="ARBA00023118"/>
    </source>
</evidence>
<dbReference type="PANTHER" id="PTHR38007">
    <property type="entry name" value="CRISPR SYSTEM CMS PROTEIN CSM5"/>
    <property type="match status" value="1"/>
</dbReference>
<keyword evidence="4" id="KW-0694">RNA-binding</keyword>
<keyword evidence="5" id="KW-0051">Antiviral defense</keyword>
<evidence type="ECO:0000256" key="4">
    <source>
        <dbReference type="ARBA" id="ARBA00022884"/>
    </source>
</evidence>
<evidence type="ECO:0000256" key="2">
    <source>
        <dbReference type="ARBA" id="ARBA00006680"/>
    </source>
</evidence>
<dbReference type="GO" id="GO:0051607">
    <property type="term" value="P:defense response to virus"/>
    <property type="evidence" value="ECO:0007669"/>
    <property type="project" value="UniProtKB-KW"/>
</dbReference>
<evidence type="ECO:0000256" key="3">
    <source>
        <dbReference type="ARBA" id="ARBA00016113"/>
    </source>
</evidence>
<dbReference type="InterPro" id="IPR010173">
    <property type="entry name" value="CRISPR-assoc_Csm5"/>
</dbReference>
<evidence type="ECO:0000256" key="1">
    <source>
        <dbReference type="ARBA" id="ARBA00003088"/>
    </source>
</evidence>
<dbReference type="PANTHER" id="PTHR38007:SF1">
    <property type="entry name" value="CRISPR SYSTEM CMS PROTEIN CSM5"/>
    <property type="match status" value="1"/>
</dbReference>
<dbReference type="AlphaFoldDB" id="A0A250L129"/>
<organism evidence="9 10">
    <name type="scientific">Methylocaldum marinum</name>
    <dbReference type="NCBI Taxonomy" id="1432792"/>
    <lineage>
        <taxon>Bacteria</taxon>
        <taxon>Pseudomonadati</taxon>
        <taxon>Pseudomonadota</taxon>
        <taxon>Gammaproteobacteria</taxon>
        <taxon>Methylococcales</taxon>
        <taxon>Methylococcaceae</taxon>
        <taxon>Methylocaldum</taxon>
    </lineage>
</organism>
<gene>
    <name evidence="9" type="ORF">sS8_5537</name>
</gene>
<evidence type="ECO:0000259" key="8">
    <source>
        <dbReference type="Pfam" id="PF03787"/>
    </source>
</evidence>
<comment type="function">
    <text evidence="1">This subunit might be involved in maturation of a crRNA intermediate to its mature form.</text>
</comment>
<evidence type="ECO:0000313" key="9">
    <source>
        <dbReference type="EMBL" id="BBA37454.1"/>
    </source>
</evidence>
<dbReference type="Proteomes" id="UP000266313">
    <property type="component" value="Chromosome"/>
</dbReference>
<sequence length="556" mass="63471">MSSFLNTQTVYISTLTPVHIGSGEDYYPTNYVIDEGYLHYFGELQLLEALKPAELHELAKLAEIREGQAAIRRMQKFIHDKRALLKTYAQHAMPVSPALEGFYRDSIEGKKDTNKLAIQRNTFNLHTQRPYIPGSSLKGAIRTAILDTCLKKDRQYADHLKKAVNDAVHSYENATDQRAAKRNVQRNLRLTGRDVPGKLLKYSHVTEDPLRLLKIGDAPYHHPDGLDGLEIRYAVNRKKGRSKKKSMAEERDLYTLLECLGAHRSRSFQTELTLLSSRELSRWQNKLPFESVSDLAEVCNDYYFPRLHNELDALQDLQYADTDWINSLRKLLSGELKEARNRGQIFLLRIGKHSGAEHTTLDSVRCIEIMQKQGQPPKYLDHATTLWLAADAKDQTGAMLPFGWILVELDDAGLRETHAFLRRTAQAAYDRLEQEQKRKSEAERLRAERSRAEADARRQAAEETAKAEAQAARLAAMSENQQRTETLRGEMTAGNKGKGPGSQLYDRLRNLIQETANWDESDRQALHPVAVEIFDWLGIRKDDGKRKKLLRSLMAP</sequence>
<dbReference type="NCBIfam" id="TIGR01899">
    <property type="entry name" value="cas_TM1807_csm5"/>
    <property type="match status" value="1"/>
</dbReference>
<feature type="domain" description="CRISPR type III-associated protein" evidence="8">
    <location>
        <begin position="12"/>
        <end position="244"/>
    </location>
</feature>
<accession>A0A250L129</accession>
<comment type="similarity">
    <text evidence="2">Belongs to the CRISPR-associated Csm5 family.</text>
</comment>
<dbReference type="EMBL" id="AP017928">
    <property type="protein sequence ID" value="BBA37454.1"/>
    <property type="molecule type" value="Genomic_DNA"/>
</dbReference>
<keyword evidence="10" id="KW-1185">Reference proteome</keyword>
<dbReference type="RefSeq" id="WP_170161283.1">
    <property type="nucleotide sequence ID" value="NZ_AP017928.1"/>
</dbReference>
<dbReference type="Pfam" id="PF03787">
    <property type="entry name" value="RAMPs"/>
    <property type="match status" value="1"/>
</dbReference>
<evidence type="ECO:0000256" key="6">
    <source>
        <dbReference type="ARBA" id="ARBA00031720"/>
    </source>
</evidence>
<feature type="region of interest" description="Disordered" evidence="7">
    <location>
        <begin position="432"/>
        <end position="466"/>
    </location>
</feature>
<dbReference type="KEGG" id="mmai:sS8_5537"/>
<dbReference type="GO" id="GO:0003723">
    <property type="term" value="F:RNA binding"/>
    <property type="evidence" value="ECO:0007669"/>
    <property type="project" value="UniProtKB-KW"/>
</dbReference>
<evidence type="ECO:0000313" key="10">
    <source>
        <dbReference type="Proteomes" id="UP000266313"/>
    </source>
</evidence>
<protein>
    <recommendedName>
        <fullName evidence="3">CRISPR system Cms protein Csm5</fullName>
    </recommendedName>
    <alternativeName>
        <fullName evidence="6">CRISPR type III A-associated protein Csm5</fullName>
    </alternativeName>
</protein>